<sequence>MCNIPREGRADTCFTIWHAEWNNGNDIPRELELEHKFHDRPPASRSSKKRRQRVQATSEQSIGSADDGSDASSDDT</sequence>
<dbReference type="Proteomes" id="UP000054423">
    <property type="component" value="Unassembled WGS sequence"/>
</dbReference>
<dbReference type="OrthoDB" id="129125at2759"/>
<evidence type="ECO:0000313" key="3">
    <source>
        <dbReference type="EMBL" id="ETL94264.1"/>
    </source>
</evidence>
<reference evidence="2" key="2">
    <citation type="submission" date="2013-11" db="EMBL/GenBank/DDBJ databases">
        <title>The Genome Sequence of Phytophthora parasitica CJ02B3.</title>
        <authorList>
            <consortium name="The Broad Institute Genomics Platform"/>
            <person name="Russ C."/>
            <person name="Tyler B."/>
            <person name="Panabieres F."/>
            <person name="Shan W."/>
            <person name="Tripathy S."/>
            <person name="Grunwald N."/>
            <person name="Machado M."/>
            <person name="Johnson C.S."/>
            <person name="Arredondo F."/>
            <person name="Hong C."/>
            <person name="Coffey M."/>
            <person name="Young S.K."/>
            <person name="Zeng Q."/>
            <person name="Gargeya S."/>
            <person name="Fitzgerald M."/>
            <person name="Abouelleil A."/>
            <person name="Alvarado L."/>
            <person name="Chapman S.B."/>
            <person name="Gainer-Dewar J."/>
            <person name="Goldberg J."/>
            <person name="Griggs A."/>
            <person name="Gujja S."/>
            <person name="Hansen M."/>
            <person name="Howarth C."/>
            <person name="Imamovic A."/>
            <person name="Ireland A."/>
            <person name="Larimer J."/>
            <person name="McCowan C."/>
            <person name="Murphy C."/>
            <person name="Pearson M."/>
            <person name="Poon T.W."/>
            <person name="Priest M."/>
            <person name="Roberts A."/>
            <person name="Saif S."/>
            <person name="Shea T."/>
            <person name="Sykes S."/>
            <person name="Wortman J."/>
            <person name="Nusbaum C."/>
            <person name="Birren B."/>
        </authorList>
    </citation>
    <scope>NUCLEOTIDE SEQUENCE [LARGE SCALE GENOMIC DNA]</scope>
    <source>
        <strain evidence="2">CJ02B3</strain>
    </source>
</reference>
<reference evidence="3" key="1">
    <citation type="submission" date="2013-11" db="EMBL/GenBank/DDBJ databases">
        <title>The Genome Sequence of Phytophthora parasitica CHvinca01.</title>
        <authorList>
            <consortium name="The Broad Institute Genomics Platform"/>
            <person name="Russ C."/>
            <person name="Tyler B."/>
            <person name="Panabieres F."/>
            <person name="Shan W."/>
            <person name="Tripathy S."/>
            <person name="Grunwald N."/>
            <person name="Machado M."/>
            <person name="Johnson C.S."/>
            <person name="Arredondo F."/>
            <person name="Hong C."/>
            <person name="Coffey M."/>
            <person name="Young S.K."/>
            <person name="Zeng Q."/>
            <person name="Gargeya S."/>
            <person name="Fitzgerald M."/>
            <person name="Abouelleil A."/>
            <person name="Alvarado L."/>
            <person name="Chapman S.B."/>
            <person name="Gainer-Dewar J."/>
            <person name="Goldberg J."/>
            <person name="Griggs A."/>
            <person name="Gujja S."/>
            <person name="Hansen M."/>
            <person name="Howarth C."/>
            <person name="Imamovic A."/>
            <person name="Ireland A."/>
            <person name="Larimer J."/>
            <person name="McCowan C."/>
            <person name="Murphy C."/>
            <person name="Pearson M."/>
            <person name="Poon T.W."/>
            <person name="Priest M."/>
            <person name="Roberts A."/>
            <person name="Saif S."/>
            <person name="Shea T."/>
            <person name="Sykes S."/>
            <person name="Wortman J."/>
            <person name="Nusbaum C."/>
            <person name="Birren B."/>
        </authorList>
    </citation>
    <scope>NUCLEOTIDE SEQUENCE [LARGE SCALE GENOMIC DNA]</scope>
    <source>
        <strain evidence="3">CHvinca01</strain>
    </source>
</reference>
<dbReference type="EMBL" id="KI686080">
    <property type="protein sequence ID" value="ETK87684.1"/>
    <property type="molecule type" value="Genomic_DNA"/>
</dbReference>
<gene>
    <name evidence="2" type="ORF">L915_07912</name>
    <name evidence="3" type="ORF">L917_07729</name>
</gene>
<dbReference type="Proteomes" id="UP000053236">
    <property type="component" value="Unassembled WGS sequence"/>
</dbReference>
<organism evidence="3">
    <name type="scientific">Phytophthora nicotianae</name>
    <name type="common">Potato buckeye rot agent</name>
    <name type="synonym">Phytophthora parasitica</name>
    <dbReference type="NCBI Taxonomy" id="4792"/>
    <lineage>
        <taxon>Eukaryota</taxon>
        <taxon>Sar</taxon>
        <taxon>Stramenopiles</taxon>
        <taxon>Oomycota</taxon>
        <taxon>Peronosporomycetes</taxon>
        <taxon>Peronosporales</taxon>
        <taxon>Peronosporaceae</taxon>
        <taxon>Phytophthora</taxon>
    </lineage>
</organism>
<protein>
    <submittedName>
        <fullName evidence="3">Uncharacterized protein</fullName>
    </submittedName>
</protein>
<evidence type="ECO:0000256" key="1">
    <source>
        <dbReference type="SAM" id="MobiDB-lite"/>
    </source>
</evidence>
<dbReference type="AlphaFoldDB" id="W2LBZ6"/>
<name>W2LBZ6_PHYNI</name>
<accession>W2LBZ6</accession>
<feature type="region of interest" description="Disordered" evidence="1">
    <location>
        <begin position="36"/>
        <end position="76"/>
    </location>
</feature>
<dbReference type="EMBL" id="KI679427">
    <property type="protein sequence ID" value="ETL94264.1"/>
    <property type="molecule type" value="Genomic_DNA"/>
</dbReference>
<evidence type="ECO:0000313" key="2">
    <source>
        <dbReference type="EMBL" id="ETK87684.1"/>
    </source>
</evidence>
<feature type="compositionally biased region" description="Acidic residues" evidence="1">
    <location>
        <begin position="67"/>
        <end position="76"/>
    </location>
</feature>
<proteinExistence type="predicted"/>